<evidence type="ECO:0008006" key="6">
    <source>
        <dbReference type="Google" id="ProtNLM"/>
    </source>
</evidence>
<dbReference type="STRING" id="1380566.A0A179F2Q4"/>
<dbReference type="SFLD" id="SFLDS00019">
    <property type="entry name" value="Glutathione_Transferase_(cytos"/>
    <property type="match status" value="1"/>
</dbReference>
<dbReference type="Pfam" id="PF02798">
    <property type="entry name" value="GST_N"/>
    <property type="match status" value="1"/>
</dbReference>
<dbReference type="RefSeq" id="XP_018137644.1">
    <property type="nucleotide sequence ID" value="XM_018283313.1"/>
</dbReference>
<dbReference type="GO" id="GO:0004364">
    <property type="term" value="F:glutathione transferase activity"/>
    <property type="evidence" value="ECO:0007669"/>
    <property type="project" value="TreeGrafter"/>
</dbReference>
<dbReference type="InterPro" id="IPR040079">
    <property type="entry name" value="Glutathione_S-Trfase"/>
</dbReference>
<keyword evidence="5" id="KW-1185">Reference proteome</keyword>
<dbReference type="OrthoDB" id="412788at2759"/>
<dbReference type="CDD" id="cd00570">
    <property type="entry name" value="GST_N_family"/>
    <property type="match status" value="1"/>
</dbReference>
<evidence type="ECO:0000256" key="1">
    <source>
        <dbReference type="ARBA" id="ARBA00007409"/>
    </source>
</evidence>
<dbReference type="GO" id="GO:0006749">
    <property type="term" value="P:glutathione metabolic process"/>
    <property type="evidence" value="ECO:0007669"/>
    <property type="project" value="TreeGrafter"/>
</dbReference>
<feature type="domain" description="GST N-terminal" evidence="2">
    <location>
        <begin position="4"/>
        <end position="90"/>
    </location>
</feature>
<protein>
    <recommendedName>
        <fullName evidence="6">GST N-terminal domain-containing protein</fullName>
    </recommendedName>
</protein>
<dbReference type="Gene3D" id="1.20.1050.10">
    <property type="match status" value="1"/>
</dbReference>
<dbReference type="PROSITE" id="PS50404">
    <property type="entry name" value="GST_NTER"/>
    <property type="match status" value="1"/>
</dbReference>
<dbReference type="Gene3D" id="3.40.30.10">
    <property type="entry name" value="Glutaredoxin"/>
    <property type="match status" value="1"/>
</dbReference>
<dbReference type="SUPFAM" id="SSF47616">
    <property type="entry name" value="GST C-terminal domain-like"/>
    <property type="match status" value="1"/>
</dbReference>
<dbReference type="KEGG" id="pchm:VFPPC_03861"/>
<dbReference type="PROSITE" id="PS50405">
    <property type="entry name" value="GST_CTER"/>
    <property type="match status" value="1"/>
</dbReference>
<name>A0A179F2Q4_METCM</name>
<comment type="caution">
    <text evidence="4">The sequence shown here is derived from an EMBL/GenBank/DDBJ whole genome shotgun (WGS) entry which is preliminary data.</text>
</comment>
<proteinExistence type="inferred from homology"/>
<evidence type="ECO:0000259" key="2">
    <source>
        <dbReference type="PROSITE" id="PS50404"/>
    </source>
</evidence>
<organism evidence="4 5">
    <name type="scientific">Pochonia chlamydosporia 170</name>
    <dbReference type="NCBI Taxonomy" id="1380566"/>
    <lineage>
        <taxon>Eukaryota</taxon>
        <taxon>Fungi</taxon>
        <taxon>Dikarya</taxon>
        <taxon>Ascomycota</taxon>
        <taxon>Pezizomycotina</taxon>
        <taxon>Sordariomycetes</taxon>
        <taxon>Hypocreomycetidae</taxon>
        <taxon>Hypocreales</taxon>
        <taxon>Clavicipitaceae</taxon>
        <taxon>Pochonia</taxon>
    </lineage>
</organism>
<evidence type="ECO:0000313" key="4">
    <source>
        <dbReference type="EMBL" id="OAQ59651.1"/>
    </source>
</evidence>
<dbReference type="PANTHER" id="PTHR42673">
    <property type="entry name" value="MALEYLACETOACETATE ISOMERASE"/>
    <property type="match status" value="1"/>
</dbReference>
<dbReference type="EMBL" id="LSBJ02000002">
    <property type="protein sequence ID" value="OAQ59651.1"/>
    <property type="molecule type" value="Genomic_DNA"/>
</dbReference>
<dbReference type="PANTHER" id="PTHR42673:SF4">
    <property type="entry name" value="MALEYLACETOACETATE ISOMERASE"/>
    <property type="match status" value="1"/>
</dbReference>
<evidence type="ECO:0000259" key="3">
    <source>
        <dbReference type="PROSITE" id="PS50405"/>
    </source>
</evidence>
<dbReference type="InterPro" id="IPR010987">
    <property type="entry name" value="Glutathione-S-Trfase_C-like"/>
</dbReference>
<dbReference type="GO" id="GO:0006559">
    <property type="term" value="P:L-phenylalanine catabolic process"/>
    <property type="evidence" value="ECO:0007669"/>
    <property type="project" value="TreeGrafter"/>
</dbReference>
<dbReference type="AlphaFoldDB" id="A0A179F2Q4"/>
<dbReference type="InterPro" id="IPR036282">
    <property type="entry name" value="Glutathione-S-Trfase_C_sf"/>
</dbReference>
<accession>A0A179F2Q4</accession>
<dbReference type="Proteomes" id="UP000078397">
    <property type="component" value="Unassembled WGS sequence"/>
</dbReference>
<evidence type="ECO:0000313" key="5">
    <source>
        <dbReference type="Proteomes" id="UP000078397"/>
    </source>
</evidence>
<comment type="similarity">
    <text evidence="1">Belongs to the GST superfamily.</text>
</comment>
<feature type="domain" description="GST C-terminal" evidence="3">
    <location>
        <begin position="143"/>
        <end position="287"/>
    </location>
</feature>
<dbReference type="InterPro" id="IPR004045">
    <property type="entry name" value="Glutathione_S-Trfase_N"/>
</dbReference>
<dbReference type="SUPFAM" id="SSF52833">
    <property type="entry name" value="Thioredoxin-like"/>
    <property type="match status" value="1"/>
</dbReference>
<sequence>MTAEKFTVYSFVGSQWAGVAHLALAQKGFSKDDYDIKEINLVSADNFDPEYLKINPNGTVPSLVSPSLQAPLTESTEILRYLDSLRQNGSLVPTDTETKRKAQAIMDLVHSAQVGTNLILFQARDNAEMEAKKASPWNEFLTNRQKRLEKEHAVDPAHPFYVPKAAENGAVHKLYDSDVGDEHKSFYALTDSMYRDFATGVNKLETLLELPYAASDHLTEADFHAIPWLAHAMWGAGTVPTDIQDFSVLEALVQKSVPEFKIGPRLRAWWSNVSETPAFKQVFAELH</sequence>
<dbReference type="InterPro" id="IPR036249">
    <property type="entry name" value="Thioredoxin-like_sf"/>
</dbReference>
<dbReference type="GeneID" id="28847307"/>
<dbReference type="SFLD" id="SFLDG00358">
    <property type="entry name" value="Main_(cytGST)"/>
    <property type="match status" value="1"/>
</dbReference>
<dbReference type="GO" id="GO:0016034">
    <property type="term" value="F:maleylacetoacetate isomerase activity"/>
    <property type="evidence" value="ECO:0007669"/>
    <property type="project" value="TreeGrafter"/>
</dbReference>
<gene>
    <name evidence="4" type="ORF">VFPPC_03861</name>
</gene>
<reference evidence="4 5" key="1">
    <citation type="journal article" date="2016" name="PLoS Pathog.">
        <title>Biosynthesis of antibiotic leucinostatins in bio-control fungus Purpureocillium lilacinum and their inhibition on phytophthora revealed by genome mining.</title>
        <authorList>
            <person name="Wang G."/>
            <person name="Liu Z."/>
            <person name="Lin R."/>
            <person name="Li E."/>
            <person name="Mao Z."/>
            <person name="Ling J."/>
            <person name="Yang Y."/>
            <person name="Yin W.B."/>
            <person name="Xie B."/>
        </authorList>
    </citation>
    <scope>NUCLEOTIDE SEQUENCE [LARGE SCALE GENOMIC DNA]</scope>
    <source>
        <strain evidence="4">170</strain>
    </source>
</reference>